<proteinExistence type="predicted"/>
<dbReference type="KEGG" id="emo:DM558_03940"/>
<keyword evidence="3" id="KW-1185">Reference proteome</keyword>
<dbReference type="Proteomes" id="UP000273143">
    <property type="component" value="Chromosome"/>
</dbReference>
<name>A0A3S9XCE0_9GAMM</name>
<keyword evidence="1" id="KW-1133">Transmembrane helix</keyword>
<sequence length="50" mass="5538">MALCRYVLLVDIFQLPQSAVITIGGAIGFVGVTSLREFILKTINNRIDKE</sequence>
<organism evidence="2 3">
    <name type="scientific">Entomomonas moraniae</name>
    <dbReference type="NCBI Taxonomy" id="2213226"/>
    <lineage>
        <taxon>Bacteria</taxon>
        <taxon>Pseudomonadati</taxon>
        <taxon>Pseudomonadota</taxon>
        <taxon>Gammaproteobacteria</taxon>
        <taxon>Pseudomonadales</taxon>
        <taxon>Pseudomonadaceae</taxon>
        <taxon>Entomomonas</taxon>
    </lineage>
</organism>
<dbReference type="EMBL" id="CP029822">
    <property type="protein sequence ID" value="AZS49978.1"/>
    <property type="molecule type" value="Genomic_DNA"/>
</dbReference>
<gene>
    <name evidence="2" type="ORF">DM558_03940</name>
</gene>
<dbReference type="InterPro" id="IPR006481">
    <property type="entry name" value="Phage_lambda_GpS_holin"/>
</dbReference>
<keyword evidence="1" id="KW-0812">Transmembrane</keyword>
<evidence type="ECO:0000256" key="1">
    <source>
        <dbReference type="SAM" id="Phobius"/>
    </source>
</evidence>
<evidence type="ECO:0000313" key="2">
    <source>
        <dbReference type="EMBL" id="AZS49978.1"/>
    </source>
</evidence>
<evidence type="ECO:0000313" key="3">
    <source>
        <dbReference type="Proteomes" id="UP000273143"/>
    </source>
</evidence>
<accession>A0A3S9XCE0</accession>
<dbReference type="Pfam" id="PF05106">
    <property type="entry name" value="Phage_holin_3_1"/>
    <property type="match status" value="1"/>
</dbReference>
<keyword evidence="1" id="KW-0472">Membrane</keyword>
<reference evidence="3" key="1">
    <citation type="submission" date="2018-06" db="EMBL/GenBank/DDBJ databases">
        <title>Complete genome of Pseudomonas insecticola strain QZS01.</title>
        <authorList>
            <person name="Wang J."/>
            <person name="Su Q."/>
        </authorList>
    </citation>
    <scope>NUCLEOTIDE SEQUENCE [LARGE SCALE GENOMIC DNA]</scope>
    <source>
        <strain evidence="3">QZS01</strain>
    </source>
</reference>
<evidence type="ECO:0008006" key="4">
    <source>
        <dbReference type="Google" id="ProtNLM"/>
    </source>
</evidence>
<protein>
    <recommendedName>
        <fullName evidence="4">Holin</fullName>
    </recommendedName>
</protein>
<dbReference type="AlphaFoldDB" id="A0A3S9XCE0"/>
<feature type="transmembrane region" description="Helical" evidence="1">
    <location>
        <begin position="20"/>
        <end position="39"/>
    </location>
</feature>